<dbReference type="Proteomes" id="UP000237000">
    <property type="component" value="Unassembled WGS sequence"/>
</dbReference>
<evidence type="ECO:0000313" key="2">
    <source>
        <dbReference type="Proteomes" id="UP000237000"/>
    </source>
</evidence>
<accession>A0A2P5EC53</accession>
<dbReference type="AlphaFoldDB" id="A0A2P5EC53"/>
<organism evidence="1 2">
    <name type="scientific">Trema orientale</name>
    <name type="common">Charcoal tree</name>
    <name type="synonym">Celtis orientalis</name>
    <dbReference type="NCBI Taxonomy" id="63057"/>
    <lineage>
        <taxon>Eukaryota</taxon>
        <taxon>Viridiplantae</taxon>
        <taxon>Streptophyta</taxon>
        <taxon>Embryophyta</taxon>
        <taxon>Tracheophyta</taxon>
        <taxon>Spermatophyta</taxon>
        <taxon>Magnoliopsida</taxon>
        <taxon>eudicotyledons</taxon>
        <taxon>Gunneridae</taxon>
        <taxon>Pentapetalae</taxon>
        <taxon>rosids</taxon>
        <taxon>fabids</taxon>
        <taxon>Rosales</taxon>
        <taxon>Cannabaceae</taxon>
        <taxon>Trema</taxon>
    </lineage>
</organism>
<keyword evidence="2" id="KW-1185">Reference proteome</keyword>
<feature type="non-terminal residue" evidence="1">
    <location>
        <position position="1"/>
    </location>
</feature>
<sequence length="143" mass="15934">RSIICTERDFELVTVNLGGFEMSSLDLSEPDPQPKSELHVNTINPGTGLHIVLLIIFFLKRQRLLAFKNRMQDRRVLSALVKRRRGVQSRHGKPLLPVIGDDLDPVKVHADLLLVRVSDGDVQGEFVDQEPIVFVLVFGVGGG</sequence>
<protein>
    <submittedName>
        <fullName evidence="1">Uncharacterized protein</fullName>
    </submittedName>
</protein>
<dbReference type="OrthoDB" id="10353853at2759"/>
<name>A0A2P5EC53_TREOI</name>
<reference evidence="2" key="1">
    <citation type="submission" date="2016-06" db="EMBL/GenBank/DDBJ databases">
        <title>Parallel loss of symbiosis genes in relatives of nitrogen-fixing non-legume Parasponia.</title>
        <authorList>
            <person name="Van Velzen R."/>
            <person name="Holmer R."/>
            <person name="Bu F."/>
            <person name="Rutten L."/>
            <person name="Van Zeijl A."/>
            <person name="Liu W."/>
            <person name="Santuari L."/>
            <person name="Cao Q."/>
            <person name="Sharma T."/>
            <person name="Shen D."/>
            <person name="Roswanjaya Y."/>
            <person name="Wardhani T."/>
            <person name="Kalhor M.S."/>
            <person name="Jansen J."/>
            <person name="Van den Hoogen J."/>
            <person name="Gungor B."/>
            <person name="Hartog M."/>
            <person name="Hontelez J."/>
            <person name="Verver J."/>
            <person name="Yang W.-C."/>
            <person name="Schijlen E."/>
            <person name="Repin R."/>
            <person name="Schilthuizen M."/>
            <person name="Schranz E."/>
            <person name="Heidstra R."/>
            <person name="Miyata K."/>
            <person name="Fedorova E."/>
            <person name="Kohlen W."/>
            <person name="Bisseling T."/>
            <person name="Smit S."/>
            <person name="Geurts R."/>
        </authorList>
    </citation>
    <scope>NUCLEOTIDE SEQUENCE [LARGE SCALE GENOMIC DNA]</scope>
    <source>
        <strain evidence="2">cv. RG33-2</strain>
    </source>
</reference>
<comment type="caution">
    <text evidence="1">The sequence shown here is derived from an EMBL/GenBank/DDBJ whole genome shotgun (WGS) entry which is preliminary data.</text>
</comment>
<evidence type="ECO:0000313" key="1">
    <source>
        <dbReference type="EMBL" id="PON83118.1"/>
    </source>
</evidence>
<dbReference type="EMBL" id="JXTC01000183">
    <property type="protein sequence ID" value="PON83118.1"/>
    <property type="molecule type" value="Genomic_DNA"/>
</dbReference>
<proteinExistence type="predicted"/>
<gene>
    <name evidence="1" type="ORF">TorRG33x02_210920</name>
</gene>
<dbReference type="InParanoid" id="A0A2P5EC53"/>